<dbReference type="InterPro" id="IPR058488">
    <property type="entry name" value="DUF8175"/>
</dbReference>
<comment type="caution">
    <text evidence="2">The sequence shown here is derived from an EMBL/GenBank/DDBJ whole genome shotgun (WGS) entry which is preliminary data.</text>
</comment>
<dbReference type="EMBL" id="JAKGCU010000024">
    <property type="protein sequence ID" value="MCF3940654.1"/>
    <property type="molecule type" value="Genomic_DNA"/>
</dbReference>
<accession>A0ABS9DN53</accession>
<name>A0ABS9DN53_9ACTN</name>
<protein>
    <recommendedName>
        <fullName evidence="1">DUF8175 domain-containing protein</fullName>
    </recommendedName>
</protein>
<proteinExistence type="predicted"/>
<evidence type="ECO:0000313" key="2">
    <source>
        <dbReference type="EMBL" id="MCF3940654.1"/>
    </source>
</evidence>
<evidence type="ECO:0000313" key="3">
    <source>
        <dbReference type="Proteomes" id="UP001108089"/>
    </source>
</evidence>
<evidence type="ECO:0000259" key="1">
    <source>
        <dbReference type="Pfam" id="PF26526"/>
    </source>
</evidence>
<organism evidence="2 3">
    <name type="scientific">Gordonia tangerina</name>
    <dbReference type="NCBI Taxonomy" id="2911060"/>
    <lineage>
        <taxon>Bacteria</taxon>
        <taxon>Bacillati</taxon>
        <taxon>Actinomycetota</taxon>
        <taxon>Actinomycetes</taxon>
        <taxon>Mycobacteriales</taxon>
        <taxon>Gordoniaceae</taxon>
        <taxon>Gordonia</taxon>
    </lineage>
</organism>
<dbReference type="RefSeq" id="WP_235725399.1">
    <property type="nucleotide sequence ID" value="NZ_JAKGCU010000024.1"/>
</dbReference>
<sequence>MSIPIADQGPHTTIPIAAPHGFDHNGPGAALAAINATVRMSVAADDQWGTVADHLIAPGAARDAWAVNRVRLSITAPAADAPRICGYEMTRYTPQRADVSIVTRQRDNSLTANAASVVWSAGGDWQLQLPDPSAQTAPVTAIDTLPASMITLKGQC</sequence>
<feature type="domain" description="DUF8175" evidence="1">
    <location>
        <begin position="7"/>
        <end position="143"/>
    </location>
</feature>
<dbReference type="Pfam" id="PF26526">
    <property type="entry name" value="DUF8175"/>
    <property type="match status" value="1"/>
</dbReference>
<gene>
    <name evidence="2" type="ORF">L1892_19985</name>
</gene>
<keyword evidence="3" id="KW-1185">Reference proteome</keyword>
<reference evidence="2" key="1">
    <citation type="submission" date="2022-01" db="EMBL/GenBank/DDBJ databases">
        <title>Gordonia xiamenensis sp. nov., isolated from surface seawater in Xiamen.</title>
        <authorList>
            <person name="He Y.F."/>
        </authorList>
    </citation>
    <scope>NUCLEOTIDE SEQUENCE</scope>
    <source>
        <strain evidence="2">GW1C4-4</strain>
    </source>
</reference>
<dbReference type="Proteomes" id="UP001108089">
    <property type="component" value="Unassembled WGS sequence"/>
</dbReference>